<dbReference type="STRING" id="1391654.AKJ09_02215"/>
<proteinExistence type="predicted"/>
<accession>A0A0K1PQ87</accession>
<dbReference type="AlphaFoldDB" id="A0A0K1PQ87"/>
<name>A0A0K1PQ87_9BACT</name>
<evidence type="ECO:0008006" key="3">
    <source>
        <dbReference type="Google" id="ProtNLM"/>
    </source>
</evidence>
<sequence>MRLHSRDQTCALSPGGPLTFTWSGIIDPSDVTALFRDVRRHLDGWDGRLLWDMTSTQLIPGDTRRLFLDELVKLPLAATAIVTSEFFVRVPVTMLFEVVATEAARSPSYRFFDSVADASAWLASLEQQAESAQ</sequence>
<protein>
    <recommendedName>
        <fullName evidence="3">STAS/SEC14 domain-containing protein</fullName>
    </recommendedName>
</protein>
<dbReference type="Proteomes" id="UP000064967">
    <property type="component" value="Chromosome"/>
</dbReference>
<dbReference type="EMBL" id="CP012333">
    <property type="protein sequence ID" value="AKU95551.1"/>
    <property type="molecule type" value="Genomic_DNA"/>
</dbReference>
<dbReference type="RefSeq" id="WP_146646983.1">
    <property type="nucleotide sequence ID" value="NZ_CP012333.1"/>
</dbReference>
<gene>
    <name evidence="1" type="ORF">AKJ09_02215</name>
</gene>
<dbReference type="KEGG" id="llu:AKJ09_02215"/>
<evidence type="ECO:0000313" key="1">
    <source>
        <dbReference type="EMBL" id="AKU95551.1"/>
    </source>
</evidence>
<keyword evidence="2" id="KW-1185">Reference proteome</keyword>
<reference evidence="1 2" key="1">
    <citation type="submission" date="2015-08" db="EMBL/GenBank/DDBJ databases">
        <authorList>
            <person name="Babu N.S."/>
            <person name="Beckwith C.J."/>
            <person name="Beseler K.G."/>
            <person name="Brison A."/>
            <person name="Carone J.V."/>
            <person name="Caskin T.P."/>
            <person name="Diamond M."/>
            <person name="Durham M.E."/>
            <person name="Foxe J.M."/>
            <person name="Go M."/>
            <person name="Henderson B.A."/>
            <person name="Jones I.B."/>
            <person name="McGettigan J.A."/>
            <person name="Micheletti S.J."/>
            <person name="Nasrallah M.E."/>
            <person name="Ortiz D."/>
            <person name="Piller C.R."/>
            <person name="Privatt S.R."/>
            <person name="Schneider S.L."/>
            <person name="Sharp S."/>
            <person name="Smith T.C."/>
            <person name="Stanton J.D."/>
            <person name="Ullery H.E."/>
            <person name="Wilson R.J."/>
            <person name="Serrano M.G."/>
            <person name="Buck G."/>
            <person name="Lee V."/>
            <person name="Wang Y."/>
            <person name="Carvalho R."/>
            <person name="Voegtly L."/>
            <person name="Shi R."/>
            <person name="Duckworth R."/>
            <person name="Johnson A."/>
            <person name="Loviza R."/>
            <person name="Walstead R."/>
            <person name="Shah Z."/>
            <person name="Kiflezghi M."/>
            <person name="Wade K."/>
            <person name="Ball S.L."/>
            <person name="Bradley K.W."/>
            <person name="Asai D.J."/>
            <person name="Bowman C.A."/>
            <person name="Russell D.A."/>
            <person name="Pope W.H."/>
            <person name="Jacobs-Sera D."/>
            <person name="Hendrix R.W."/>
            <person name="Hatfull G.F."/>
        </authorList>
    </citation>
    <scope>NUCLEOTIDE SEQUENCE [LARGE SCALE GENOMIC DNA]</scope>
    <source>
        <strain evidence="1 2">DSM 27648</strain>
    </source>
</reference>
<evidence type="ECO:0000313" key="2">
    <source>
        <dbReference type="Proteomes" id="UP000064967"/>
    </source>
</evidence>
<organism evidence="1 2">
    <name type="scientific">Labilithrix luteola</name>
    <dbReference type="NCBI Taxonomy" id="1391654"/>
    <lineage>
        <taxon>Bacteria</taxon>
        <taxon>Pseudomonadati</taxon>
        <taxon>Myxococcota</taxon>
        <taxon>Polyangia</taxon>
        <taxon>Polyangiales</taxon>
        <taxon>Labilitrichaceae</taxon>
        <taxon>Labilithrix</taxon>
    </lineage>
</organism>